<feature type="domain" description="CBS" evidence="3">
    <location>
        <begin position="8"/>
        <end position="65"/>
    </location>
</feature>
<dbReference type="SUPFAM" id="SSF54631">
    <property type="entry name" value="CBS-domain pair"/>
    <property type="match status" value="1"/>
</dbReference>
<dbReference type="PANTHER" id="PTHR43080:SF2">
    <property type="entry name" value="CBS DOMAIN-CONTAINING PROTEIN"/>
    <property type="match status" value="1"/>
</dbReference>
<comment type="caution">
    <text evidence="4">The sequence shown here is derived from an EMBL/GenBank/DDBJ whole genome shotgun (WGS) entry which is preliminary data.</text>
</comment>
<evidence type="ECO:0000259" key="3">
    <source>
        <dbReference type="PROSITE" id="PS51371"/>
    </source>
</evidence>
<gene>
    <name evidence="4" type="ORF">A2209_03575</name>
</gene>
<dbReference type="PANTHER" id="PTHR43080">
    <property type="entry name" value="CBS DOMAIN-CONTAINING PROTEIN CBSX3, MITOCHONDRIAL"/>
    <property type="match status" value="1"/>
</dbReference>
<protein>
    <recommendedName>
        <fullName evidence="3">CBS domain-containing protein</fullName>
    </recommendedName>
</protein>
<evidence type="ECO:0000256" key="2">
    <source>
        <dbReference type="PROSITE-ProRule" id="PRU00703"/>
    </source>
</evidence>
<dbReference type="InterPro" id="IPR046342">
    <property type="entry name" value="CBS_dom_sf"/>
</dbReference>
<dbReference type="Pfam" id="PF00571">
    <property type="entry name" value="CBS"/>
    <property type="match status" value="2"/>
</dbReference>
<sequence>MKTVKAFMKKRVITVAPETTIEEIWSLIFKKGIHALPVVDKHNKLLGIISEEDLLSKIYPEYTELITDVNHFDLSNLEDEVKKLRRLTAKNVLNQTVFTCEPEASIFLALSRMLMLQVRQLPVIDKKRIVIGMITKGDLFDYIFKRYLLSS</sequence>
<evidence type="ECO:0000313" key="4">
    <source>
        <dbReference type="EMBL" id="OGK64642.1"/>
    </source>
</evidence>
<dbReference type="EMBL" id="MGBG01000018">
    <property type="protein sequence ID" value="OGK64642.1"/>
    <property type="molecule type" value="Genomic_DNA"/>
</dbReference>
<dbReference type="AlphaFoldDB" id="A0A1F7K9U2"/>
<accession>A0A1F7K9U2</accession>
<name>A0A1F7K9U2_9BACT</name>
<organism evidence="4 5">
    <name type="scientific">Candidatus Roizmanbacteria bacterium RIFOXYA1_FULL_41_12</name>
    <dbReference type="NCBI Taxonomy" id="1802082"/>
    <lineage>
        <taxon>Bacteria</taxon>
        <taxon>Candidatus Roizmaniibacteriota</taxon>
    </lineage>
</organism>
<evidence type="ECO:0000256" key="1">
    <source>
        <dbReference type="ARBA" id="ARBA00023122"/>
    </source>
</evidence>
<feature type="domain" description="CBS" evidence="3">
    <location>
        <begin position="93"/>
        <end position="151"/>
    </location>
</feature>
<dbReference type="InterPro" id="IPR051257">
    <property type="entry name" value="Diverse_CBS-Domain"/>
</dbReference>
<dbReference type="SMART" id="SM00116">
    <property type="entry name" value="CBS"/>
    <property type="match status" value="2"/>
</dbReference>
<proteinExistence type="predicted"/>
<dbReference type="Gene3D" id="3.10.580.10">
    <property type="entry name" value="CBS-domain"/>
    <property type="match status" value="1"/>
</dbReference>
<dbReference type="PROSITE" id="PS51371">
    <property type="entry name" value="CBS"/>
    <property type="match status" value="2"/>
</dbReference>
<dbReference type="Proteomes" id="UP000178450">
    <property type="component" value="Unassembled WGS sequence"/>
</dbReference>
<reference evidence="4 5" key="1">
    <citation type="journal article" date="2016" name="Nat. Commun.">
        <title>Thousands of microbial genomes shed light on interconnected biogeochemical processes in an aquifer system.</title>
        <authorList>
            <person name="Anantharaman K."/>
            <person name="Brown C.T."/>
            <person name="Hug L.A."/>
            <person name="Sharon I."/>
            <person name="Castelle C.J."/>
            <person name="Probst A.J."/>
            <person name="Thomas B.C."/>
            <person name="Singh A."/>
            <person name="Wilkins M.J."/>
            <person name="Karaoz U."/>
            <person name="Brodie E.L."/>
            <person name="Williams K.H."/>
            <person name="Hubbard S.S."/>
            <person name="Banfield J.F."/>
        </authorList>
    </citation>
    <scope>NUCLEOTIDE SEQUENCE [LARGE SCALE GENOMIC DNA]</scope>
</reference>
<keyword evidence="1 2" id="KW-0129">CBS domain</keyword>
<evidence type="ECO:0000313" key="5">
    <source>
        <dbReference type="Proteomes" id="UP000178450"/>
    </source>
</evidence>
<dbReference type="InterPro" id="IPR000644">
    <property type="entry name" value="CBS_dom"/>
</dbReference>